<dbReference type="Ensembl" id="ENSDCDT00010072541.1">
    <property type="protein sequence ID" value="ENSDCDP00010061767.1"/>
    <property type="gene ID" value="ENSDCDG00010034019.1"/>
</dbReference>
<dbReference type="SMART" id="SM00093">
    <property type="entry name" value="SERPIN"/>
    <property type="match status" value="1"/>
</dbReference>
<evidence type="ECO:0000256" key="3">
    <source>
        <dbReference type="SAM" id="SignalP"/>
    </source>
</evidence>
<dbReference type="GeneTree" id="ENSGT00940000158386"/>
<proteinExistence type="inferred from homology"/>
<organism evidence="5 6">
    <name type="scientific">Denticeps clupeoides</name>
    <name type="common">denticle herring</name>
    <dbReference type="NCBI Taxonomy" id="299321"/>
    <lineage>
        <taxon>Eukaryota</taxon>
        <taxon>Metazoa</taxon>
        <taxon>Chordata</taxon>
        <taxon>Craniata</taxon>
        <taxon>Vertebrata</taxon>
        <taxon>Euteleostomi</taxon>
        <taxon>Actinopterygii</taxon>
        <taxon>Neopterygii</taxon>
        <taxon>Teleostei</taxon>
        <taxon>Clupei</taxon>
        <taxon>Clupeiformes</taxon>
        <taxon>Denticipitoidei</taxon>
        <taxon>Denticipitidae</taxon>
        <taxon>Denticeps</taxon>
    </lineage>
</organism>
<dbReference type="Proteomes" id="UP000694580">
    <property type="component" value="Chromosome 19"/>
</dbReference>
<dbReference type="InterPro" id="IPR042178">
    <property type="entry name" value="Serpin_sf_1"/>
</dbReference>
<reference evidence="5" key="2">
    <citation type="submission" date="2025-08" db="UniProtKB">
        <authorList>
            <consortium name="Ensembl"/>
        </authorList>
    </citation>
    <scope>IDENTIFICATION</scope>
</reference>
<comment type="similarity">
    <text evidence="1">Belongs to the serpin family.</text>
</comment>
<dbReference type="Gene3D" id="3.30.497.10">
    <property type="entry name" value="Antithrombin, subunit I, domain 2"/>
    <property type="match status" value="1"/>
</dbReference>
<dbReference type="PROSITE" id="PS00284">
    <property type="entry name" value="SERPIN"/>
    <property type="match status" value="1"/>
</dbReference>
<feature type="region of interest" description="Disordered" evidence="2">
    <location>
        <begin position="442"/>
        <end position="477"/>
    </location>
</feature>
<dbReference type="PANTHER" id="PTHR11461:SF20">
    <property type="entry name" value="ALPHA-2-ANTIPLASMIN"/>
    <property type="match status" value="1"/>
</dbReference>
<evidence type="ECO:0000256" key="2">
    <source>
        <dbReference type="SAM" id="MobiDB-lite"/>
    </source>
</evidence>
<dbReference type="SUPFAM" id="SSF56574">
    <property type="entry name" value="Serpins"/>
    <property type="match status" value="1"/>
</dbReference>
<dbReference type="AlphaFoldDB" id="A0AAY4EVP1"/>
<keyword evidence="3" id="KW-0732">Signal</keyword>
<dbReference type="InterPro" id="IPR036186">
    <property type="entry name" value="Serpin_sf"/>
</dbReference>
<name>A0AAY4EVP1_9TELE</name>
<evidence type="ECO:0000256" key="1">
    <source>
        <dbReference type="RuleBase" id="RU000411"/>
    </source>
</evidence>
<dbReference type="Gene3D" id="2.30.39.10">
    <property type="entry name" value="Alpha-1-antitrypsin, domain 1"/>
    <property type="match status" value="1"/>
</dbReference>
<feature type="signal peptide" evidence="3">
    <location>
        <begin position="1"/>
        <end position="17"/>
    </location>
</feature>
<evidence type="ECO:0000313" key="5">
    <source>
        <dbReference type="Ensembl" id="ENSDCDP00010061767.1"/>
    </source>
</evidence>
<gene>
    <name evidence="5" type="primary">serpinf2b</name>
</gene>
<accession>A0AAY4EVP1</accession>
<reference evidence="5 6" key="1">
    <citation type="submission" date="2020-06" db="EMBL/GenBank/DDBJ databases">
        <authorList>
            <consortium name="Wellcome Sanger Institute Data Sharing"/>
        </authorList>
    </citation>
    <scope>NUCLEOTIDE SEQUENCE [LARGE SCALE GENOMIC DNA]</scope>
</reference>
<keyword evidence="6" id="KW-1185">Reference proteome</keyword>
<feature type="domain" description="Serpin" evidence="4">
    <location>
        <begin position="102"/>
        <end position="441"/>
    </location>
</feature>
<dbReference type="PANTHER" id="PTHR11461">
    <property type="entry name" value="SERINE PROTEASE INHIBITOR, SERPIN"/>
    <property type="match status" value="1"/>
</dbReference>
<dbReference type="GO" id="GO:0005615">
    <property type="term" value="C:extracellular space"/>
    <property type="evidence" value="ECO:0007669"/>
    <property type="project" value="InterPro"/>
</dbReference>
<evidence type="ECO:0000313" key="6">
    <source>
        <dbReference type="Proteomes" id="UP000694580"/>
    </source>
</evidence>
<dbReference type="Pfam" id="PF00079">
    <property type="entry name" value="Serpin"/>
    <property type="match status" value="1"/>
</dbReference>
<dbReference type="InterPro" id="IPR042185">
    <property type="entry name" value="Serpin_sf_2"/>
</dbReference>
<dbReference type="InterPro" id="IPR000215">
    <property type="entry name" value="Serpin_fam"/>
</dbReference>
<protein>
    <recommendedName>
        <fullName evidence="4">Serpin domain-containing protein</fullName>
    </recommendedName>
</protein>
<reference evidence="5" key="3">
    <citation type="submission" date="2025-09" db="UniProtKB">
        <authorList>
            <consortium name="Ensembl"/>
        </authorList>
    </citation>
    <scope>IDENTIFICATION</scope>
</reference>
<sequence>MDLRLVALLLFCHCRHGWTVKTLCSCKCLPFEFIGVGPKGLSCLLLHRMILGDSEFLSATTSPPSLTMESEKASSEEEPDGICASSLKSKKATGHGILKLGLELMEKLKTGPEQPNIIISPLSISLALSQLALGAENQTKDLLLHHLHAEVPVCYHKAFRSLLLQLQQSTPQIATRMYTAPGFEPKLEFVQDSQQMYNSKPEVFPGVEEVNEWVKKATNGHVTDLLTNVPPELVLMLINAVHYKGEWQTSFDPRHTASDLFYVDNKHIVNVEMMVEPKYPLRLFIHNELDAQVARLPFKDQMSLLIVLPMAGQVNVSDIAEKFNMSDVYSQLQRERSMQVRLPKFKMEYSQELQEVLTSIGLGELFTAPNLSGISDSPLQVTSVQHKTSMEINEKGAEAAAATSVSVSRSNPIFSVNQPFFFALMDDETLAPIFLGVINNPNPDGATRSKGSGKSDKLGLPRALDKPHVRTFEHPPK</sequence>
<dbReference type="InterPro" id="IPR023796">
    <property type="entry name" value="Serpin_dom"/>
</dbReference>
<feature type="compositionally biased region" description="Basic and acidic residues" evidence="2">
    <location>
        <begin position="453"/>
        <end position="477"/>
    </location>
</feature>
<dbReference type="InterPro" id="IPR023795">
    <property type="entry name" value="Serpin_CS"/>
</dbReference>
<dbReference type="GO" id="GO:0004867">
    <property type="term" value="F:serine-type endopeptidase inhibitor activity"/>
    <property type="evidence" value="ECO:0007669"/>
    <property type="project" value="InterPro"/>
</dbReference>
<evidence type="ECO:0000259" key="4">
    <source>
        <dbReference type="SMART" id="SM00093"/>
    </source>
</evidence>
<feature type="chain" id="PRO_5044293258" description="Serpin domain-containing protein" evidence="3">
    <location>
        <begin position="18"/>
        <end position="477"/>
    </location>
</feature>